<protein>
    <recommendedName>
        <fullName evidence="3">Cell envelope integrity protein CreD</fullName>
    </recommendedName>
</protein>
<dbReference type="PANTHER" id="PTHR30092">
    <property type="entry name" value="INNER MEMBRANE PROTEIN CRED"/>
    <property type="match status" value="1"/>
</dbReference>
<feature type="transmembrane region" description="Helical" evidence="1">
    <location>
        <begin position="357"/>
        <end position="379"/>
    </location>
</feature>
<name>A0A381UKI1_9ZZZZ</name>
<dbReference type="Pfam" id="PF06123">
    <property type="entry name" value="CreD"/>
    <property type="match status" value="1"/>
</dbReference>
<organism evidence="2">
    <name type="scientific">marine metagenome</name>
    <dbReference type="NCBI Taxonomy" id="408172"/>
    <lineage>
        <taxon>unclassified sequences</taxon>
        <taxon>metagenomes</taxon>
        <taxon>ecological metagenomes</taxon>
    </lineage>
</organism>
<evidence type="ECO:0000313" key="2">
    <source>
        <dbReference type="EMBL" id="SVA28148.1"/>
    </source>
</evidence>
<dbReference type="NCBIfam" id="NF008712">
    <property type="entry name" value="PRK11715.1-1"/>
    <property type="match status" value="1"/>
</dbReference>
<sequence length="454" mass="51307">MYKFYGILIITILLMISTLHIDEVIEERQRNEQNAKQELAAKWSEHQVAGAVVLSIPVIENLSHQNTLHFLPENLEINADVKNITKKSGIYKVPLYETRILMSGSFSDVSAKVFETVDTTINWNKANLSLGVLELRGLKSLDIKWNGKTVASEVGDMPSGIIGSARTVLDGAKEEETNLKAPFVGSAVIAKITPDKKLKQEGKGEFSIEMVLRGSERIEFYPFAQTTTVTLTSTEETPTFQGVFLPEKYGVKDNKFHAQWKILGMNRNLPKYWTGDKSFLNEINNSSFGVGFNGPEENYELNALSNKYTLLFIALTFITLISLEVILKFRFHLVHYAMTGTALIVFYYLLLSFSEQIGFGLAYGLAAVATIFSISIYVFRITKVRKSTWIVCSQLGLLYSFLYGLLKIEDFQFAFEATGLWIIVAALMYATIKIDWFNFFEDQSKKQIVINNQE</sequence>
<gene>
    <name evidence="2" type="ORF">METZ01_LOCUS81002</name>
</gene>
<keyword evidence="1" id="KW-0812">Transmembrane</keyword>
<evidence type="ECO:0000256" key="1">
    <source>
        <dbReference type="SAM" id="Phobius"/>
    </source>
</evidence>
<keyword evidence="1" id="KW-0472">Membrane</keyword>
<feature type="transmembrane region" description="Helical" evidence="1">
    <location>
        <begin position="333"/>
        <end position="351"/>
    </location>
</feature>
<dbReference type="PANTHER" id="PTHR30092:SF0">
    <property type="entry name" value="INNER MEMBRANE PROTEIN CRED"/>
    <property type="match status" value="1"/>
</dbReference>
<dbReference type="InterPro" id="IPR010364">
    <property type="entry name" value="Uncharacterised_IM_CreD"/>
</dbReference>
<evidence type="ECO:0008006" key="3">
    <source>
        <dbReference type="Google" id="ProtNLM"/>
    </source>
</evidence>
<feature type="transmembrane region" description="Helical" evidence="1">
    <location>
        <begin position="388"/>
        <end position="406"/>
    </location>
</feature>
<keyword evidence="1" id="KW-1133">Transmembrane helix</keyword>
<reference evidence="2" key="1">
    <citation type="submission" date="2018-05" db="EMBL/GenBank/DDBJ databases">
        <authorList>
            <person name="Lanie J.A."/>
            <person name="Ng W.-L."/>
            <person name="Kazmierczak K.M."/>
            <person name="Andrzejewski T.M."/>
            <person name="Davidsen T.M."/>
            <person name="Wayne K.J."/>
            <person name="Tettelin H."/>
            <person name="Glass J.I."/>
            <person name="Rusch D."/>
            <person name="Podicherti R."/>
            <person name="Tsui H.-C.T."/>
            <person name="Winkler M.E."/>
        </authorList>
    </citation>
    <scope>NUCLEOTIDE SEQUENCE</scope>
</reference>
<feature type="transmembrane region" description="Helical" evidence="1">
    <location>
        <begin position="308"/>
        <end position="326"/>
    </location>
</feature>
<dbReference type="GO" id="GO:0005886">
    <property type="term" value="C:plasma membrane"/>
    <property type="evidence" value="ECO:0007669"/>
    <property type="project" value="TreeGrafter"/>
</dbReference>
<feature type="transmembrane region" description="Helical" evidence="1">
    <location>
        <begin position="418"/>
        <end position="437"/>
    </location>
</feature>
<dbReference type="AlphaFoldDB" id="A0A381UKI1"/>
<dbReference type="EMBL" id="UINC01006540">
    <property type="protein sequence ID" value="SVA28148.1"/>
    <property type="molecule type" value="Genomic_DNA"/>
</dbReference>
<proteinExistence type="predicted"/>
<accession>A0A381UKI1</accession>